<evidence type="ECO:0000256" key="1">
    <source>
        <dbReference type="SAM" id="MobiDB-lite"/>
    </source>
</evidence>
<name>A0ABW1NJ72_9ACTN</name>
<dbReference type="InterPro" id="IPR035985">
    <property type="entry name" value="Ubiquitin-activating_enz"/>
</dbReference>
<dbReference type="NCBIfam" id="TIGR00702">
    <property type="entry name" value="YcaO-type kinase domain"/>
    <property type="match status" value="1"/>
</dbReference>
<feature type="region of interest" description="Disordered" evidence="1">
    <location>
        <begin position="1"/>
        <end position="30"/>
    </location>
</feature>
<proteinExistence type="predicted"/>
<dbReference type="NCBIfam" id="TIGR03604">
    <property type="entry name" value="TOMM_cyclo_SagD"/>
    <property type="match status" value="1"/>
</dbReference>
<dbReference type="NCBIfam" id="TIGR03882">
    <property type="entry name" value="cyclo_dehyd_2"/>
    <property type="match status" value="1"/>
</dbReference>
<dbReference type="PANTHER" id="PTHR37809:SF1">
    <property type="entry name" value="RIBOSOMAL PROTEIN S12 METHYLTHIOTRANSFERASE ACCESSORY FACTOR YCAO"/>
    <property type="match status" value="1"/>
</dbReference>
<feature type="domain" description="YcaO" evidence="2">
    <location>
        <begin position="403"/>
        <end position="774"/>
    </location>
</feature>
<dbReference type="InterPro" id="IPR003776">
    <property type="entry name" value="YcaO-like_dom"/>
</dbReference>
<dbReference type="Gene3D" id="3.40.50.720">
    <property type="entry name" value="NAD(P)-binding Rossmann-like Domain"/>
    <property type="match status" value="1"/>
</dbReference>
<evidence type="ECO:0000313" key="3">
    <source>
        <dbReference type="EMBL" id="MFC6083106.1"/>
    </source>
</evidence>
<dbReference type="PROSITE" id="PS51664">
    <property type="entry name" value="YCAO"/>
    <property type="match status" value="1"/>
</dbReference>
<feature type="compositionally biased region" description="Basic and acidic residues" evidence="1">
    <location>
        <begin position="1"/>
        <end position="20"/>
    </location>
</feature>
<dbReference type="RefSeq" id="WP_380754491.1">
    <property type="nucleotide sequence ID" value="NZ_JBHSRF010000024.1"/>
</dbReference>
<dbReference type="Gene3D" id="3.30.1330.230">
    <property type="match status" value="1"/>
</dbReference>
<dbReference type="Gene3D" id="3.90.930.60">
    <property type="match status" value="1"/>
</dbReference>
<dbReference type="Gene3D" id="3.30.40.250">
    <property type="match status" value="1"/>
</dbReference>
<dbReference type="SUPFAM" id="SSF69572">
    <property type="entry name" value="Activating enzymes of the ubiquitin-like proteins"/>
    <property type="match status" value="1"/>
</dbReference>
<evidence type="ECO:0000259" key="2">
    <source>
        <dbReference type="PROSITE" id="PS51664"/>
    </source>
</evidence>
<evidence type="ECO:0000313" key="4">
    <source>
        <dbReference type="Proteomes" id="UP001596137"/>
    </source>
</evidence>
<dbReference type="InterPro" id="IPR027624">
    <property type="entry name" value="TOMM_cyclo_SagD"/>
</dbReference>
<reference evidence="4" key="1">
    <citation type="journal article" date="2019" name="Int. J. Syst. Evol. Microbiol.">
        <title>The Global Catalogue of Microorganisms (GCM) 10K type strain sequencing project: providing services to taxonomists for standard genome sequencing and annotation.</title>
        <authorList>
            <consortium name="The Broad Institute Genomics Platform"/>
            <consortium name="The Broad Institute Genome Sequencing Center for Infectious Disease"/>
            <person name="Wu L."/>
            <person name="Ma J."/>
        </authorList>
    </citation>
    <scope>NUCLEOTIDE SEQUENCE [LARGE SCALE GENOMIC DNA]</scope>
    <source>
        <strain evidence="4">JCM 30346</strain>
    </source>
</reference>
<dbReference type="InterPro" id="IPR049274">
    <property type="entry name" value="LynD/TruD_wHTH-like"/>
</dbReference>
<comment type="caution">
    <text evidence="3">The sequence shown here is derived from an EMBL/GenBank/DDBJ whole genome shotgun (WGS) entry which is preliminary data.</text>
</comment>
<dbReference type="Proteomes" id="UP001596137">
    <property type="component" value="Unassembled WGS sequence"/>
</dbReference>
<protein>
    <submittedName>
        <fullName evidence="3">TOMM leader peptide-binding protein</fullName>
    </submittedName>
</protein>
<dbReference type="InterPro" id="IPR022291">
    <property type="entry name" value="Bacteriocin_synth_cyclodeHase"/>
</dbReference>
<accession>A0ABW1NJ72</accession>
<sequence length="774" mass="83237">MDQRANVAAERRIHAAERHGGPGPARSPRIGFKRHLRPEISGEAVYLLSARGTTALSGRPAQILAPLLDGSHSVDEVYREASSELPPWQIEEVLGRMGEAGLIGYRSAAPDADAGAEAYWDLAGLDGDHITGALPKALLGVVPLGVDPEPVIAACRSAGLRAAVTGEDDRDADLTLVLCCDYLDPALEQVNTAMLADRRAWLPATTGGADVWIGPFFRPGAGPCWSCLAVRLLGHHRAEVCLRREAGAGPPETSLPLTRALGALSVALEAAKWLAGHRHEGQDTVWTLDTLTLASRRHPLDRRPQCPACGDPGLVARRVDAPVVPAARPKAAAGGTGERALTPEEVWKRYGRLADPVTGVTAAIRRDPRGPAFLNGYLAGPNLALGGEDLSQVRAGLRTQSGGKGVTDLDARVSALCEAVERYSGVRAGDEPVVRDSLRALGADAVHPDACQLFHPRQYRDRAAWNAVNTAFQHVPEPFDPDARIDWTPVWSLTGERPRLLPTDLLYYRRAGSPGTPSVRADSNGNAAGSSLEDAIVQGFLELAERDAVALWWYNRTRHPAADLRSFGDPWITGVDERYAALGREVWVLDITSDLGVPVMAAVSRRAGGPAEDIMLGFGAHFDPRIALRRALAELGQLLPVTLGARPDGTGYGTTDPGLLAWWTRATVRRHPYLLPDPQTAPRTAADLPFTPRACLGEDIAHITGLARDRGLEVLVLDQTRPDIGMPVVKVVVPGLRHFWARFAPGRLYDVPVRLGRLPAPTAYEDLNPIPLFL</sequence>
<organism evidence="3 4">
    <name type="scientific">Sphaerisporangium aureirubrum</name>
    <dbReference type="NCBI Taxonomy" id="1544736"/>
    <lineage>
        <taxon>Bacteria</taxon>
        <taxon>Bacillati</taxon>
        <taxon>Actinomycetota</taxon>
        <taxon>Actinomycetes</taxon>
        <taxon>Streptosporangiales</taxon>
        <taxon>Streptosporangiaceae</taxon>
        <taxon>Sphaerisporangium</taxon>
    </lineage>
</organism>
<dbReference type="Pfam" id="PF21084">
    <property type="entry name" value="WHD_DUF4423_like"/>
    <property type="match status" value="1"/>
</dbReference>
<keyword evidence="4" id="KW-1185">Reference proteome</keyword>
<dbReference type="Gene3D" id="3.30.160.660">
    <property type="match status" value="1"/>
</dbReference>
<dbReference type="EMBL" id="JBHSRF010000024">
    <property type="protein sequence ID" value="MFC6083106.1"/>
    <property type="molecule type" value="Genomic_DNA"/>
</dbReference>
<dbReference type="PANTHER" id="PTHR37809">
    <property type="entry name" value="RIBOSOMAL PROTEIN S12 METHYLTHIOTRANSFERASE ACCESSORY FACTOR YCAO"/>
    <property type="match status" value="1"/>
</dbReference>
<dbReference type="Pfam" id="PF02624">
    <property type="entry name" value="YcaO"/>
    <property type="match status" value="1"/>
</dbReference>
<gene>
    <name evidence="3" type="ORF">ACFP1K_18180</name>
</gene>